<feature type="compositionally biased region" description="Pro residues" evidence="3">
    <location>
        <begin position="530"/>
        <end position="549"/>
    </location>
</feature>
<dbReference type="PROSITE" id="PS50084">
    <property type="entry name" value="KH_TYPE_1"/>
    <property type="match status" value="3"/>
</dbReference>
<dbReference type="PANTHER" id="PTHR10288">
    <property type="entry name" value="KH DOMAIN CONTAINING RNA BINDING PROTEIN"/>
    <property type="match status" value="1"/>
</dbReference>
<accession>F2UCE3</accession>
<dbReference type="InterPro" id="IPR036612">
    <property type="entry name" value="KH_dom_type_1_sf"/>
</dbReference>
<keyword evidence="6" id="KW-1185">Reference proteome</keyword>
<organism evidence="6">
    <name type="scientific">Salpingoeca rosetta (strain ATCC 50818 / BSB-021)</name>
    <dbReference type="NCBI Taxonomy" id="946362"/>
    <lineage>
        <taxon>Eukaryota</taxon>
        <taxon>Choanoflagellata</taxon>
        <taxon>Craspedida</taxon>
        <taxon>Salpingoecidae</taxon>
        <taxon>Salpingoeca</taxon>
    </lineage>
</organism>
<dbReference type="Pfam" id="PF00013">
    <property type="entry name" value="KH_1"/>
    <property type="match status" value="3"/>
</dbReference>
<feature type="compositionally biased region" description="Basic and acidic residues" evidence="3">
    <location>
        <begin position="96"/>
        <end position="109"/>
    </location>
</feature>
<gene>
    <name evidence="5" type="ORF">PTSG_12419</name>
</gene>
<dbReference type="RefSeq" id="XP_004993150.1">
    <property type="nucleotide sequence ID" value="XM_004993093.1"/>
</dbReference>
<evidence type="ECO:0000256" key="2">
    <source>
        <dbReference type="PROSITE-ProRule" id="PRU00117"/>
    </source>
</evidence>
<feature type="compositionally biased region" description="Pro residues" evidence="3">
    <location>
        <begin position="43"/>
        <end position="60"/>
    </location>
</feature>
<feature type="domain" description="K Homology" evidence="4">
    <location>
        <begin position="192"/>
        <end position="262"/>
    </location>
</feature>
<dbReference type="Gene3D" id="3.30.1370.10">
    <property type="entry name" value="K Homology domain, type 1"/>
    <property type="match status" value="3"/>
</dbReference>
<dbReference type="SUPFAM" id="SSF54791">
    <property type="entry name" value="Eukaryotic type KH-domain (KH-domain type I)"/>
    <property type="match status" value="3"/>
</dbReference>
<evidence type="ECO:0000313" key="6">
    <source>
        <dbReference type="Proteomes" id="UP000007799"/>
    </source>
</evidence>
<feature type="compositionally biased region" description="Low complexity" evidence="3">
    <location>
        <begin position="177"/>
        <end position="187"/>
    </location>
</feature>
<reference evidence="5" key="1">
    <citation type="submission" date="2009-08" db="EMBL/GenBank/DDBJ databases">
        <title>Annotation of Salpingoeca rosetta.</title>
        <authorList>
            <consortium name="The Broad Institute Genome Sequencing Platform"/>
            <person name="Russ C."/>
            <person name="Cuomo C."/>
            <person name="Burger G."/>
            <person name="Gray M.W."/>
            <person name="Holland P.W.H."/>
            <person name="King N."/>
            <person name="Lang F.B.F."/>
            <person name="Roger A.J."/>
            <person name="Ruiz-Trillo I."/>
            <person name="Young S.K."/>
            <person name="Zeng Q."/>
            <person name="Gargeya S."/>
            <person name="Alvarado L."/>
            <person name="Berlin A."/>
            <person name="Chapman S.B."/>
            <person name="Chen Z."/>
            <person name="Freedman E."/>
            <person name="Gellesch M."/>
            <person name="Goldberg J."/>
            <person name="Griggs A."/>
            <person name="Gujja S."/>
            <person name="Heilman E."/>
            <person name="Heiman D."/>
            <person name="Howarth C."/>
            <person name="Mehta T."/>
            <person name="Neiman D."/>
            <person name="Pearson M."/>
            <person name="Roberts A."/>
            <person name="Saif S."/>
            <person name="Shea T."/>
            <person name="Shenoy N."/>
            <person name="Sisk P."/>
            <person name="Stolte C."/>
            <person name="Sykes S."/>
            <person name="White J."/>
            <person name="Yandava C."/>
            <person name="Haas B."/>
            <person name="Nusbaum C."/>
            <person name="Birren B."/>
        </authorList>
    </citation>
    <scope>NUCLEOTIDE SEQUENCE [LARGE SCALE GENOMIC DNA]</scope>
    <source>
        <strain evidence="5">ATCC 50818</strain>
    </source>
</reference>
<dbReference type="KEGG" id="sre:PTSG_12419"/>
<dbReference type="GeneID" id="16073725"/>
<feature type="compositionally biased region" description="Low complexity" evidence="3">
    <location>
        <begin position="513"/>
        <end position="529"/>
    </location>
</feature>
<proteinExistence type="predicted"/>
<dbReference type="OrthoDB" id="5204190at2759"/>
<feature type="domain" description="K Homology" evidence="4">
    <location>
        <begin position="373"/>
        <end position="444"/>
    </location>
</feature>
<feature type="compositionally biased region" description="Pro residues" evidence="3">
    <location>
        <begin position="78"/>
        <end position="87"/>
    </location>
</feature>
<feature type="region of interest" description="Disordered" evidence="3">
    <location>
        <begin position="443"/>
        <end position="589"/>
    </location>
</feature>
<feature type="domain" description="K Homology" evidence="4">
    <location>
        <begin position="290"/>
        <end position="359"/>
    </location>
</feature>
<dbReference type="EMBL" id="GL832968">
    <property type="protein sequence ID" value="EGD74250.1"/>
    <property type="molecule type" value="Genomic_DNA"/>
</dbReference>
<feature type="compositionally biased region" description="Pro residues" evidence="3">
    <location>
        <begin position="461"/>
        <end position="470"/>
    </location>
</feature>
<evidence type="ECO:0000259" key="4">
    <source>
        <dbReference type="SMART" id="SM00322"/>
    </source>
</evidence>
<feature type="compositionally biased region" description="Pro residues" evidence="3">
    <location>
        <begin position="163"/>
        <end position="176"/>
    </location>
</feature>
<dbReference type="GO" id="GO:0003723">
    <property type="term" value="F:RNA binding"/>
    <property type="evidence" value="ECO:0007669"/>
    <property type="project" value="UniProtKB-UniRule"/>
</dbReference>
<evidence type="ECO:0000256" key="3">
    <source>
        <dbReference type="SAM" id="MobiDB-lite"/>
    </source>
</evidence>
<feature type="compositionally biased region" description="Low complexity" evidence="3">
    <location>
        <begin position="497"/>
        <end position="506"/>
    </location>
</feature>
<keyword evidence="2" id="KW-0694">RNA-binding</keyword>
<feature type="region of interest" description="Disordered" evidence="3">
    <location>
        <begin position="362"/>
        <end position="382"/>
    </location>
</feature>
<feature type="compositionally biased region" description="Low complexity" evidence="3">
    <location>
        <begin position="567"/>
        <end position="580"/>
    </location>
</feature>
<sequence>MGDFNNVPPPSDGSGGNTQNDFLSALATVKALAARAQQTQPQQPLPPQHMFPPMGMPPPMMHQQRPPMPQQQQQQQRPPMPNQPPGPAGGMPLVKRGPEEPEGAPDRKRAPSSSTPPPIPGVGPNTSQAPPLLSQPGQPNQAMQPPPSGPGQQQPPQMMAPVPGMPPPMRPPPPGQEPHQQQQSQQGELGPDEEVDNMPIPSEKVGMVIGKGGETINRLQEQSGARLQVIQDDPFAQEKPLRMTGRRDAIERAKQLVKDLIDPEPEHDPMYPSTMGLSSGDIVNNLSAYRSKKVEIKVPRVAVGRVIGRGGDSIKRIQAESGARVQFEPETNQDFRIATITGTMPVIEAAEKMIMDIIQDAEVSTSSARPRDDRPREPMPVPQERAGLIIGRGGESIRMIMQQSGAHVELDRAQPAVNGDKTFWISGDPEQIATAKRLIQEKLDAHRRPPPRAMQSGPPGGMRPPQPGGFPPQQQQQQQPSFGGGFPGHGQPPPPGQQQQQQQQPGQYGGYYGQQPPNNFYSYPYGYQNQPPPPTQPPPPPGQQPPPPASTAGATHHQQPPPPTSKPPATSEPQQQQQQQAVPPGYPTHEQYLQYKEWYNAQGYFGYPPAQGQGAPAQS</sequence>
<feature type="compositionally biased region" description="Low complexity" evidence="3">
    <location>
        <begin position="150"/>
        <end position="162"/>
    </location>
</feature>
<feature type="region of interest" description="Disordered" evidence="3">
    <location>
        <begin position="1"/>
        <end position="205"/>
    </location>
</feature>
<dbReference type="eggNOG" id="KOG1676">
    <property type="taxonomic scope" value="Eukaryota"/>
</dbReference>
<keyword evidence="1" id="KW-0677">Repeat</keyword>
<dbReference type="InParanoid" id="F2UCE3"/>
<dbReference type="InterPro" id="IPR004088">
    <property type="entry name" value="KH_dom_type_1"/>
</dbReference>
<dbReference type="OMA" id="MCRREIS"/>
<feature type="compositionally biased region" description="Low complexity" evidence="3">
    <location>
        <begin position="471"/>
        <end position="481"/>
    </location>
</feature>
<evidence type="ECO:0000256" key="1">
    <source>
        <dbReference type="ARBA" id="ARBA00022737"/>
    </source>
</evidence>
<name>F2UCE3_SALR5</name>
<evidence type="ECO:0000313" key="5">
    <source>
        <dbReference type="EMBL" id="EGD74250.1"/>
    </source>
</evidence>
<protein>
    <recommendedName>
        <fullName evidence="4">K Homology domain-containing protein</fullName>
    </recommendedName>
</protein>
<dbReference type="STRING" id="946362.F2UCE3"/>
<dbReference type="AlphaFoldDB" id="F2UCE3"/>
<dbReference type="Proteomes" id="UP000007799">
    <property type="component" value="Unassembled WGS sequence"/>
</dbReference>
<dbReference type="InterPro" id="IPR004087">
    <property type="entry name" value="KH_dom"/>
</dbReference>
<feature type="compositionally biased region" description="Polar residues" evidence="3">
    <location>
        <begin position="124"/>
        <end position="140"/>
    </location>
</feature>
<feature type="compositionally biased region" description="Low complexity" evidence="3">
    <location>
        <begin position="61"/>
        <end position="77"/>
    </location>
</feature>
<feature type="compositionally biased region" description="Low complexity" evidence="3">
    <location>
        <begin position="23"/>
        <end position="42"/>
    </location>
</feature>
<dbReference type="SMART" id="SM00322">
    <property type="entry name" value="KH"/>
    <property type="match status" value="3"/>
</dbReference>